<feature type="region of interest" description="Disordered" evidence="1">
    <location>
        <begin position="1"/>
        <end position="116"/>
    </location>
</feature>
<reference evidence="2 3" key="1">
    <citation type="journal article" date="2013" name="Proc. Natl. Acad. Sci. U.S.A.">
        <title>The king cobra genome reveals dynamic gene evolution and adaptation in the snake venom system.</title>
        <authorList>
            <person name="Vonk F.J."/>
            <person name="Casewell N.R."/>
            <person name="Henkel C.V."/>
            <person name="Heimberg A.M."/>
            <person name="Jansen H.J."/>
            <person name="McCleary R.J."/>
            <person name="Kerkkamp H.M."/>
            <person name="Vos R.A."/>
            <person name="Guerreiro I."/>
            <person name="Calvete J.J."/>
            <person name="Wuster W."/>
            <person name="Woods A.E."/>
            <person name="Logan J.M."/>
            <person name="Harrison R.A."/>
            <person name="Castoe T.A."/>
            <person name="de Koning A.P."/>
            <person name="Pollock D.D."/>
            <person name="Yandell M."/>
            <person name="Calderon D."/>
            <person name="Renjifo C."/>
            <person name="Currier R.B."/>
            <person name="Salgado D."/>
            <person name="Pla D."/>
            <person name="Sanz L."/>
            <person name="Hyder A.S."/>
            <person name="Ribeiro J.M."/>
            <person name="Arntzen J.W."/>
            <person name="van den Thillart G.E."/>
            <person name="Boetzer M."/>
            <person name="Pirovano W."/>
            <person name="Dirks R.P."/>
            <person name="Spaink H.P."/>
            <person name="Duboule D."/>
            <person name="McGlinn E."/>
            <person name="Kini R.M."/>
            <person name="Richardson M.K."/>
        </authorList>
    </citation>
    <scope>NUCLEOTIDE SEQUENCE</scope>
    <source>
        <tissue evidence="2">Blood</tissue>
    </source>
</reference>
<organism evidence="2 3">
    <name type="scientific">Ophiophagus hannah</name>
    <name type="common">King cobra</name>
    <name type="synonym">Naja hannah</name>
    <dbReference type="NCBI Taxonomy" id="8665"/>
    <lineage>
        <taxon>Eukaryota</taxon>
        <taxon>Metazoa</taxon>
        <taxon>Chordata</taxon>
        <taxon>Craniata</taxon>
        <taxon>Vertebrata</taxon>
        <taxon>Euteleostomi</taxon>
        <taxon>Lepidosauria</taxon>
        <taxon>Squamata</taxon>
        <taxon>Bifurcata</taxon>
        <taxon>Unidentata</taxon>
        <taxon>Episquamata</taxon>
        <taxon>Toxicofera</taxon>
        <taxon>Serpentes</taxon>
        <taxon>Colubroidea</taxon>
        <taxon>Elapidae</taxon>
        <taxon>Elapinae</taxon>
        <taxon>Ophiophagus</taxon>
    </lineage>
</organism>
<protein>
    <submittedName>
        <fullName evidence="2">Myosin IC heavy chain</fullName>
    </submittedName>
</protein>
<feature type="region of interest" description="Disordered" evidence="1">
    <location>
        <begin position="630"/>
        <end position="655"/>
    </location>
</feature>
<feature type="compositionally biased region" description="Basic residues" evidence="1">
    <location>
        <begin position="407"/>
        <end position="416"/>
    </location>
</feature>
<sequence length="726" mass="76381">MFLASKISRARSALPPACSRASPASWGARAGGDRGSEAQGKGEGSASGCSPESPPSSGEGLQLPWAAQESCCPEGNKSWAGPLGQPSAAPQLSGAPPASLSQPPSRGLGGRGPGRGLLGRSGLFRRSLLRGAALFLPSTRSLEAVSRTHHQEPVQLLQGRGEGDARLFLLILGPASAARRRETKGQGKAVAFVQPQLRPGVRGAHVGRLEVVWQVVISWQLGWAPLRPLSGPSGNLSFLHSSGQWRGNIPHALRLPPFPRRGLLPGEEAPWALAAGGHRARSSLGTGCFLLPPPEAGGQEQPPPAGSWKQQGVGCPGARQVVWGGRGLLAPWPSPGLQQRIQGFPSSSGKFRLFPAAEGGADGRSGGRAIEQSACRTVGDLQTKFWKTNRRFKAVVSVSLFSAHTRGEKKKGRNKNPQRWPGKRGGPPQERLTRGAAGKAAWPPSPPRPAPFTRGCKQEWLFPPSNLSPNRLLSPLPPLTPFGDRQAGQTATSQQQTMHPSRATPTPLQFHRRGAEETTTCLAEIPPPLARGQKKIALPGFQVRVGLIGLAQAKPLSCPPARPTCISRSRAQQRNGHRFPRNGSGEEESQKCHLGPERSGRAIRLPSSRIDTDVRHVSAPLRCHRSGKDKLCSPGASRRARSCSSPLLHPPTPVSRSVSSKVLLSERPLALQGRRASSSSFLALGSTTALTSLGGGGGCLSDGCGASFSSSSCPPFLTGNTGAPLG</sequence>
<feature type="non-terminal residue" evidence="2">
    <location>
        <position position="1"/>
    </location>
</feature>
<accession>V8NWS1</accession>
<dbReference type="EMBL" id="AZIM01001655">
    <property type="protein sequence ID" value="ETE66123.1"/>
    <property type="molecule type" value="Genomic_DNA"/>
</dbReference>
<gene>
    <name evidence="2" type="primary">MIC</name>
    <name evidence="2" type="ORF">L345_08094</name>
</gene>
<feature type="compositionally biased region" description="Low complexity" evidence="1">
    <location>
        <begin position="486"/>
        <end position="497"/>
    </location>
</feature>
<keyword evidence="3" id="KW-1185">Reference proteome</keyword>
<evidence type="ECO:0000313" key="3">
    <source>
        <dbReference type="Proteomes" id="UP000018936"/>
    </source>
</evidence>
<feature type="compositionally biased region" description="Pro residues" evidence="1">
    <location>
        <begin position="294"/>
        <end position="305"/>
    </location>
</feature>
<feature type="region of interest" description="Disordered" evidence="1">
    <location>
        <begin position="294"/>
        <end position="313"/>
    </location>
</feature>
<evidence type="ECO:0000313" key="2">
    <source>
        <dbReference type="EMBL" id="ETE66123.1"/>
    </source>
</evidence>
<feature type="compositionally biased region" description="Low complexity" evidence="1">
    <location>
        <begin position="44"/>
        <end position="60"/>
    </location>
</feature>
<feature type="region of interest" description="Disordered" evidence="1">
    <location>
        <begin position="569"/>
        <end position="597"/>
    </location>
</feature>
<feature type="region of interest" description="Disordered" evidence="1">
    <location>
        <begin position="405"/>
        <end position="510"/>
    </location>
</feature>
<proteinExistence type="predicted"/>
<comment type="caution">
    <text evidence="2">The sequence shown here is derived from an EMBL/GenBank/DDBJ whole genome shotgun (WGS) entry which is preliminary data.</text>
</comment>
<feature type="compositionally biased region" description="Basic and acidic residues" evidence="1">
    <location>
        <begin position="588"/>
        <end position="597"/>
    </location>
</feature>
<feature type="compositionally biased region" description="Gly residues" evidence="1">
    <location>
        <begin position="107"/>
        <end position="116"/>
    </location>
</feature>
<feature type="compositionally biased region" description="Low complexity" evidence="1">
    <location>
        <begin position="461"/>
        <end position="474"/>
    </location>
</feature>
<dbReference type="Proteomes" id="UP000018936">
    <property type="component" value="Unassembled WGS sequence"/>
</dbReference>
<evidence type="ECO:0000256" key="1">
    <source>
        <dbReference type="SAM" id="MobiDB-lite"/>
    </source>
</evidence>
<dbReference type="AlphaFoldDB" id="V8NWS1"/>
<name>V8NWS1_OPHHA</name>